<dbReference type="InterPro" id="IPR036005">
    <property type="entry name" value="Creatinase/aminopeptidase-like"/>
</dbReference>
<accession>A0A402B6T1</accession>
<organism evidence="2 3">
    <name type="scientific">Dictyobacter alpinus</name>
    <dbReference type="NCBI Taxonomy" id="2014873"/>
    <lineage>
        <taxon>Bacteria</taxon>
        <taxon>Bacillati</taxon>
        <taxon>Chloroflexota</taxon>
        <taxon>Ktedonobacteria</taxon>
        <taxon>Ktedonobacterales</taxon>
        <taxon>Dictyobacteraceae</taxon>
        <taxon>Dictyobacter</taxon>
    </lineage>
</organism>
<evidence type="ECO:0000313" key="2">
    <source>
        <dbReference type="EMBL" id="GCE27039.1"/>
    </source>
</evidence>
<gene>
    <name evidence="2" type="ORF">KDA_25230</name>
</gene>
<sequence>MNIEGIQQALQEAQLTGWLFYDFRKSNPIAYQILQLPTDAMYTRRWFYYVPAQGAPTALISAVEPHILSSLPGERLLFRTWQEMHTLLRKTLPVQARVAMEYSPMNAIPYVSRVDAGTVELLRSFGVEVVSSANMAQRFIAQLTQEQIYTQREAGRLLMAAKDILFAQLGDDLRAGKELNEFDVQQRFVALIEQAGLELPEDELPIVAVNANSGNPHYEPTALQHSLIKRGDLVLFDFWAKLPRPDAVFGDYTWVAFAGTRDEIPARQREVFEVVRNARDSGIAYARERLAAGHTVEGREIDDVTRNVIVKAGYGDYFVHRTGHSIGTVLHGNSANIDNFESQDERILLPYTCNSIEPGIYLPEFGIRSEVNLLILEDDAEVTGVPIQEEIFPLL</sequence>
<dbReference type="Pfam" id="PF00557">
    <property type="entry name" value="Peptidase_M24"/>
    <property type="match status" value="1"/>
</dbReference>
<dbReference type="InterPro" id="IPR000994">
    <property type="entry name" value="Pept_M24"/>
</dbReference>
<dbReference type="RefSeq" id="WP_126627426.1">
    <property type="nucleotide sequence ID" value="NZ_BIFT01000001.1"/>
</dbReference>
<dbReference type="SUPFAM" id="SSF55920">
    <property type="entry name" value="Creatinase/aminopeptidase"/>
    <property type="match status" value="1"/>
</dbReference>
<proteinExistence type="predicted"/>
<keyword evidence="3" id="KW-1185">Reference proteome</keyword>
<dbReference type="AlphaFoldDB" id="A0A402B6T1"/>
<evidence type="ECO:0000313" key="3">
    <source>
        <dbReference type="Proteomes" id="UP000287171"/>
    </source>
</evidence>
<comment type="caution">
    <text evidence="2">The sequence shown here is derived from an EMBL/GenBank/DDBJ whole genome shotgun (WGS) entry which is preliminary data.</text>
</comment>
<reference evidence="3" key="1">
    <citation type="submission" date="2018-12" db="EMBL/GenBank/DDBJ databases">
        <title>Tengunoibacter tsumagoiensis gen. nov., sp. nov., Dictyobacter kobayashii sp. nov., D. alpinus sp. nov., and D. joshuensis sp. nov. and description of Dictyobacteraceae fam. nov. within the order Ktedonobacterales isolated from Tengu-no-mugimeshi.</title>
        <authorList>
            <person name="Wang C.M."/>
            <person name="Zheng Y."/>
            <person name="Sakai Y."/>
            <person name="Toyoda A."/>
            <person name="Minakuchi Y."/>
            <person name="Abe K."/>
            <person name="Yokota A."/>
            <person name="Yabe S."/>
        </authorList>
    </citation>
    <scope>NUCLEOTIDE SEQUENCE [LARGE SCALE GENOMIC DNA]</scope>
    <source>
        <strain evidence="3">Uno16</strain>
    </source>
</reference>
<name>A0A402B6T1_9CHLR</name>
<dbReference type="OrthoDB" id="9806388at2"/>
<protein>
    <submittedName>
        <fullName evidence="2">Peptidase M24</fullName>
    </submittedName>
</protein>
<dbReference type="PANTHER" id="PTHR46112:SF3">
    <property type="entry name" value="AMINOPEPTIDASE YPDF"/>
    <property type="match status" value="1"/>
</dbReference>
<dbReference type="Proteomes" id="UP000287171">
    <property type="component" value="Unassembled WGS sequence"/>
</dbReference>
<dbReference type="Gene3D" id="3.90.230.10">
    <property type="entry name" value="Creatinase/methionine aminopeptidase superfamily"/>
    <property type="match status" value="1"/>
</dbReference>
<feature type="domain" description="Peptidase M24" evidence="1">
    <location>
        <begin position="152"/>
        <end position="375"/>
    </location>
</feature>
<evidence type="ECO:0000259" key="1">
    <source>
        <dbReference type="Pfam" id="PF00557"/>
    </source>
</evidence>
<dbReference type="PANTHER" id="PTHR46112">
    <property type="entry name" value="AMINOPEPTIDASE"/>
    <property type="match status" value="1"/>
</dbReference>
<dbReference type="EMBL" id="BIFT01000001">
    <property type="protein sequence ID" value="GCE27039.1"/>
    <property type="molecule type" value="Genomic_DNA"/>
</dbReference>
<dbReference type="InterPro" id="IPR050659">
    <property type="entry name" value="Peptidase_M24B"/>
</dbReference>